<sequence>MPHVLPLSPLHFVAISNVSHRTTQQRRISGVTETLRQVTFFLHTAITGKACKLEFCLIQEDQKIHKPIEDPADTSAQVETHRGFISKETPCLFSRLQRFFIFSPFWTDETFTVFELITDV</sequence>
<dbReference type="EMBL" id="JAHRIP010029859">
    <property type="protein sequence ID" value="MEQ2292142.1"/>
    <property type="molecule type" value="Genomic_DNA"/>
</dbReference>
<gene>
    <name evidence="1" type="ORF">AMECASPLE_020007</name>
</gene>
<organism evidence="1 2">
    <name type="scientific">Ameca splendens</name>
    <dbReference type="NCBI Taxonomy" id="208324"/>
    <lineage>
        <taxon>Eukaryota</taxon>
        <taxon>Metazoa</taxon>
        <taxon>Chordata</taxon>
        <taxon>Craniata</taxon>
        <taxon>Vertebrata</taxon>
        <taxon>Euteleostomi</taxon>
        <taxon>Actinopterygii</taxon>
        <taxon>Neopterygii</taxon>
        <taxon>Teleostei</taxon>
        <taxon>Neoteleostei</taxon>
        <taxon>Acanthomorphata</taxon>
        <taxon>Ovalentaria</taxon>
        <taxon>Atherinomorphae</taxon>
        <taxon>Cyprinodontiformes</taxon>
        <taxon>Goodeidae</taxon>
        <taxon>Ameca</taxon>
    </lineage>
</organism>
<dbReference type="Proteomes" id="UP001469553">
    <property type="component" value="Unassembled WGS sequence"/>
</dbReference>
<comment type="caution">
    <text evidence="1">The sequence shown here is derived from an EMBL/GenBank/DDBJ whole genome shotgun (WGS) entry which is preliminary data.</text>
</comment>
<keyword evidence="2" id="KW-1185">Reference proteome</keyword>
<evidence type="ECO:0000313" key="2">
    <source>
        <dbReference type="Proteomes" id="UP001469553"/>
    </source>
</evidence>
<accession>A0ABV0YEQ9</accession>
<proteinExistence type="predicted"/>
<name>A0ABV0YEQ9_9TELE</name>
<protein>
    <submittedName>
        <fullName evidence="1">Uncharacterized protein</fullName>
    </submittedName>
</protein>
<evidence type="ECO:0000313" key="1">
    <source>
        <dbReference type="EMBL" id="MEQ2292142.1"/>
    </source>
</evidence>
<reference evidence="1 2" key="1">
    <citation type="submission" date="2021-06" db="EMBL/GenBank/DDBJ databases">
        <authorList>
            <person name="Palmer J.M."/>
        </authorList>
    </citation>
    <scope>NUCLEOTIDE SEQUENCE [LARGE SCALE GENOMIC DNA]</scope>
    <source>
        <strain evidence="1 2">AS_MEX2019</strain>
        <tissue evidence="1">Muscle</tissue>
    </source>
</reference>